<feature type="compositionally biased region" description="Polar residues" evidence="6">
    <location>
        <begin position="12"/>
        <end position="24"/>
    </location>
</feature>
<dbReference type="PROSITE" id="PS50011">
    <property type="entry name" value="PROTEIN_KINASE_DOM"/>
    <property type="match status" value="1"/>
</dbReference>
<feature type="region of interest" description="Disordered" evidence="6">
    <location>
        <begin position="12"/>
        <end position="59"/>
    </location>
</feature>
<dbReference type="InterPro" id="IPR000719">
    <property type="entry name" value="Prot_kinase_dom"/>
</dbReference>
<evidence type="ECO:0000256" key="2">
    <source>
        <dbReference type="ARBA" id="ARBA00022679"/>
    </source>
</evidence>
<dbReference type="GO" id="GO:0007165">
    <property type="term" value="P:signal transduction"/>
    <property type="evidence" value="ECO:0007669"/>
    <property type="project" value="TreeGrafter"/>
</dbReference>
<dbReference type="AlphaFoldDB" id="A0A0F7V6Q3"/>
<keyword evidence="1" id="KW-0723">Serine/threonine-protein kinase</keyword>
<accession>A0A0F7V6Q3</accession>
<protein>
    <submittedName>
        <fullName evidence="8">Rhoptry kinase family protein ROP30</fullName>
    </submittedName>
</protein>
<evidence type="ECO:0000256" key="4">
    <source>
        <dbReference type="ARBA" id="ARBA00022777"/>
    </source>
</evidence>
<dbReference type="InterPro" id="IPR008271">
    <property type="entry name" value="Ser/Thr_kinase_AS"/>
</dbReference>
<keyword evidence="3" id="KW-0547">Nucleotide-binding</keyword>
<dbReference type="InterPro" id="IPR011009">
    <property type="entry name" value="Kinase-like_dom_sf"/>
</dbReference>
<dbReference type="GO" id="GO:0005524">
    <property type="term" value="F:ATP binding"/>
    <property type="evidence" value="ECO:0007669"/>
    <property type="project" value="UniProtKB-KW"/>
</dbReference>
<feature type="compositionally biased region" description="Basic and acidic residues" evidence="6">
    <location>
        <begin position="166"/>
        <end position="178"/>
    </location>
</feature>
<keyword evidence="2" id="KW-0808">Transferase</keyword>
<dbReference type="SUPFAM" id="SSF56112">
    <property type="entry name" value="Protein kinase-like (PK-like)"/>
    <property type="match status" value="1"/>
</dbReference>
<dbReference type="PANTHER" id="PTHR43895:SF92">
    <property type="entry name" value="PROTEIN KINASE DOMAIN-CONTAINING PROTEIN"/>
    <property type="match status" value="1"/>
</dbReference>
<evidence type="ECO:0000256" key="1">
    <source>
        <dbReference type="ARBA" id="ARBA00022527"/>
    </source>
</evidence>
<keyword evidence="5" id="KW-0067">ATP-binding</keyword>
<proteinExistence type="predicted"/>
<dbReference type="PROSITE" id="PS00108">
    <property type="entry name" value="PROTEIN_KINASE_ST"/>
    <property type="match status" value="1"/>
</dbReference>
<evidence type="ECO:0000256" key="6">
    <source>
        <dbReference type="SAM" id="MobiDB-lite"/>
    </source>
</evidence>
<name>A0A0F7V6Q3_TOXGV</name>
<sequence>MSFFSLLHLHSHQSVENATPSTSPVAEPNANAKDHPPRAGDTGYLLPKPDSGKSSSTHSGWCLSPHRDARDHIFSHSCISSAASVKIPRRTKSTNPVDPNSNPSPSTPPPEGLCAKRSHSEGGSAAARSKAHGWGHRERHASRRHTTQHLNPVKAGQPGAYGADGGTHEKNMREKGEESAPQCRPSRWHLGESQREHSLASVFHSVMVAMKSLPATFQREWSLVRKIYRQSGRVKHAQRLERAREAKLQKFGLSRRASSRKPLPSLVSMQQVVPTAECASALIKEVRRNLEKSMRDFQHASPALSFRRERLFPPGREFVVRSLARNPPFTTMALVAGRLLGGGSEAMVFAAEEIELPEKRDVFIGADDASRETSGEYLPRLLAIKIYLCEANLLDQPVKAAEEAEAVEWLQMAFWRLVPSCVDVLLSRQLGVAAPSWVGAVEGMPLVISGDSHFAILNRISAMPMMLGDLLAVSPTALRVADRIYLILRLIQVVANLHCLGVLHNDLKLENLLIGLDGQLYVGDLGAILPNSGRPTKFQRIGTDVYLDPQSAADFLRDDEDFSVVYSPLRDAWAAGIVCYYIWCSGALPYNLNQVYNRSVEGKQMFEFIADLPTSGQKLLFTCGPSEKSPEANEVRRIIKDLLSLDRSTRKTPQCIVEQSFLYSTYRV</sequence>
<feature type="compositionally biased region" description="Basic residues" evidence="6">
    <location>
        <begin position="129"/>
        <end position="147"/>
    </location>
</feature>
<organism evidence="8">
    <name type="scientific">Toxoplasma gondii (strain ATCC 50861 / VEG)</name>
    <dbReference type="NCBI Taxonomy" id="432359"/>
    <lineage>
        <taxon>Eukaryota</taxon>
        <taxon>Sar</taxon>
        <taxon>Alveolata</taxon>
        <taxon>Apicomplexa</taxon>
        <taxon>Conoidasida</taxon>
        <taxon>Coccidia</taxon>
        <taxon>Eucoccidiorida</taxon>
        <taxon>Eimeriorina</taxon>
        <taxon>Sarcocystidae</taxon>
        <taxon>Toxoplasma</taxon>
    </lineage>
</organism>
<dbReference type="PANTHER" id="PTHR43895">
    <property type="entry name" value="CALCIUM/CALMODULIN-DEPENDENT PROTEIN KINASE KINASE-RELATED"/>
    <property type="match status" value="1"/>
</dbReference>
<evidence type="ECO:0000313" key="8">
    <source>
        <dbReference type="EMBL" id="CEL76436.1"/>
    </source>
</evidence>
<evidence type="ECO:0000256" key="3">
    <source>
        <dbReference type="ARBA" id="ARBA00022741"/>
    </source>
</evidence>
<dbReference type="GO" id="GO:0004674">
    <property type="term" value="F:protein serine/threonine kinase activity"/>
    <property type="evidence" value="ECO:0007669"/>
    <property type="project" value="UniProtKB-KW"/>
</dbReference>
<feature type="domain" description="Protein kinase" evidence="7">
    <location>
        <begin position="334"/>
        <end position="662"/>
    </location>
</feature>
<dbReference type="Pfam" id="PF00069">
    <property type="entry name" value="Pkinase"/>
    <property type="match status" value="1"/>
</dbReference>
<reference evidence="8" key="1">
    <citation type="journal article" date="2015" name="PLoS ONE">
        <title>Comprehensive Evaluation of Toxoplasma gondii VEG and Neospora caninum LIV Genomes with Tachyzoite Stage Transcriptome and Proteome Defines Novel Transcript Features.</title>
        <authorList>
            <person name="Ramaprasad A."/>
            <person name="Mourier T."/>
            <person name="Naeem R."/>
            <person name="Malas T.B."/>
            <person name="Moussa E."/>
            <person name="Panigrahi A."/>
            <person name="Vermont S.J."/>
            <person name="Otto T.D."/>
            <person name="Wastling J."/>
            <person name="Pain A."/>
        </authorList>
    </citation>
    <scope>NUCLEOTIDE SEQUENCE</scope>
    <source>
        <strain evidence="8">VEG</strain>
    </source>
</reference>
<feature type="compositionally biased region" description="Low complexity" evidence="6">
    <location>
        <begin position="93"/>
        <end position="104"/>
    </location>
</feature>
<keyword evidence="4 8" id="KW-0418">Kinase</keyword>
<dbReference type="Gene3D" id="3.30.200.20">
    <property type="entry name" value="Phosphorylase Kinase, domain 1"/>
    <property type="match status" value="1"/>
</dbReference>
<evidence type="ECO:0000256" key="5">
    <source>
        <dbReference type="ARBA" id="ARBA00022840"/>
    </source>
</evidence>
<dbReference type="Gene3D" id="1.10.510.10">
    <property type="entry name" value="Transferase(Phosphotransferase) domain 1"/>
    <property type="match status" value="1"/>
</dbReference>
<dbReference type="EMBL" id="LN714500">
    <property type="protein sequence ID" value="CEL76436.1"/>
    <property type="molecule type" value="Genomic_DNA"/>
</dbReference>
<evidence type="ECO:0000259" key="7">
    <source>
        <dbReference type="PROSITE" id="PS50011"/>
    </source>
</evidence>
<gene>
    <name evidence="8" type="ORF">BN1205_068030</name>
</gene>
<dbReference type="SMART" id="SM00220">
    <property type="entry name" value="S_TKc"/>
    <property type="match status" value="1"/>
</dbReference>
<feature type="region of interest" description="Disordered" evidence="6">
    <location>
        <begin position="85"/>
        <end position="192"/>
    </location>
</feature>